<evidence type="ECO:0000313" key="1">
    <source>
        <dbReference type="EMBL" id="AEI06101.1"/>
    </source>
</evidence>
<dbReference type="PANTHER" id="PTHR12042:SF21">
    <property type="entry name" value="ALPHA1,4-GALACTOSYLTRANSFERASE 1-RELATED"/>
    <property type="match status" value="1"/>
</dbReference>
<dbReference type="KEGG" id="ocg:OCA5_c13850"/>
<dbReference type="InterPro" id="IPR029044">
    <property type="entry name" value="Nucleotide-diphossugar_trans"/>
</dbReference>
<dbReference type="PANTHER" id="PTHR12042">
    <property type="entry name" value="LACTOSYLCERAMIDE 4-ALPHA-GALACTOSYLTRANSFERASE ALPHA- 1,4-GALACTOSYLTRANSFERASE"/>
    <property type="match status" value="1"/>
</dbReference>
<dbReference type="STRING" id="504832.OCA5_c13850"/>
<keyword evidence="2" id="KW-1185">Reference proteome</keyword>
<reference evidence="1 2" key="1">
    <citation type="journal article" date="2011" name="J. Bacteriol.">
        <title>Complete genome sequences of the chemolithoautotrophic Oligotropha carboxidovorans strains OM4 and OM5.</title>
        <authorList>
            <person name="Volland S."/>
            <person name="Rachinger M."/>
            <person name="Strittmatter A."/>
            <person name="Daniel R."/>
            <person name="Gottschalk G."/>
            <person name="Meyer O."/>
        </authorList>
    </citation>
    <scope>NUCLEOTIDE SEQUENCE [LARGE SCALE GENOMIC DNA]</scope>
    <source>
        <strain evidence="2">ATCC 49405 / DSM 1227 / KCTC 32145 / OM5</strain>
    </source>
</reference>
<dbReference type="eggNOG" id="COG3774">
    <property type="taxonomic scope" value="Bacteria"/>
</dbReference>
<dbReference type="EMBL" id="CP002826">
    <property type="protein sequence ID" value="AEI06101.1"/>
    <property type="molecule type" value="Genomic_DNA"/>
</dbReference>
<dbReference type="GO" id="GO:0006688">
    <property type="term" value="P:glycosphingolipid biosynthetic process"/>
    <property type="evidence" value="ECO:0007669"/>
    <property type="project" value="TreeGrafter"/>
</dbReference>
<dbReference type="GO" id="GO:0016758">
    <property type="term" value="F:hexosyltransferase activity"/>
    <property type="evidence" value="ECO:0007669"/>
    <property type="project" value="TreeGrafter"/>
</dbReference>
<evidence type="ECO:0000313" key="2">
    <source>
        <dbReference type="Proteomes" id="UP000007730"/>
    </source>
</evidence>
<name>B6JGB2_AFIC5</name>
<dbReference type="SUPFAM" id="SSF53448">
    <property type="entry name" value="Nucleotide-diphospho-sugar transferases"/>
    <property type="match status" value="1"/>
</dbReference>
<dbReference type="InterPro" id="IPR051981">
    <property type="entry name" value="Glycosyltransf_32"/>
</dbReference>
<dbReference type="RefSeq" id="WP_012563820.1">
    <property type="nucleotide sequence ID" value="NC_011386.1"/>
</dbReference>
<organism evidence="1 2">
    <name type="scientific">Afipia carboxidovorans (strain ATCC 49405 / DSM 1227 / KCTC 32145 / OM5)</name>
    <name type="common">Oligotropha carboxidovorans</name>
    <dbReference type="NCBI Taxonomy" id="504832"/>
    <lineage>
        <taxon>Bacteria</taxon>
        <taxon>Pseudomonadati</taxon>
        <taxon>Pseudomonadota</taxon>
        <taxon>Alphaproteobacteria</taxon>
        <taxon>Hyphomicrobiales</taxon>
        <taxon>Nitrobacteraceae</taxon>
        <taxon>Afipia</taxon>
    </lineage>
</organism>
<gene>
    <name evidence="1" type="ordered locus">OCA5_c13850</name>
</gene>
<dbReference type="AlphaFoldDB" id="B6JGB2"/>
<sequence>MDHPLSPPASDEVRFFWVGPPLSTYEILSLTSFLATGARVILYSYDKNLSVPEGVELHNAEAVLPLDVLKRYNSGNPDAWARHSDLFRYVMLERFGNWYADLDVVCLADRLPPAEMYFGRSTGMRAFAGLLKFPKAFPALRDVILEAERILPEAGEVQSNTARAVIGTPLLSRVLKQHGLNDRAAPMQDAYAIPYNEALAFFDPGQCKALEARLTDSTFTHLWNGAWNRLRIPRHYGPPRGSLLDRLFEHFGINVPEEGRLRYESIASWAMEDCILEEYKQRLGEASPSGETLDGFIAALRRDGFEPRERLYRPAVLRRPWNEAPQSAKPQTVRTFWHGTSMPIYQQACLQSFVRYGHRVEVLTYQTDASFAEGLVARDAREILPEEDVLHALSNGQQAIHARLLCYALLEKLGGWWIDPDVMLMQPDLPEDDIFLAGPDIFGRTPVAVLKFPAGHPVMKEAHARAYEMRERPEEWEQAGVALLSEIVSRTPVSRPKNAGLGPISWLNVPDLFDPRKKDELERAAASSVFLHLQDEVWRRAGIPSVLAPPEGSHMESLLARQGIAADFPARMTFDQVNRWVRHMYRTAGFERA</sequence>
<dbReference type="Proteomes" id="UP000007730">
    <property type="component" value="Chromosome"/>
</dbReference>
<dbReference type="GO" id="GO:0016020">
    <property type="term" value="C:membrane"/>
    <property type="evidence" value="ECO:0007669"/>
    <property type="project" value="GOC"/>
</dbReference>
<dbReference type="HOGENOM" id="CLU_459930_0_0_5"/>
<dbReference type="KEGG" id="oca:OCAR_6683"/>
<accession>B6JGB2</accession>
<dbReference type="OrthoDB" id="5354021at2"/>
<dbReference type="PATRIC" id="fig|504832.7.peg.1473"/>
<proteinExistence type="predicted"/>
<protein>
    <submittedName>
        <fullName evidence="1">Uncharacterized protein</fullName>
    </submittedName>
</protein>
<dbReference type="Gene3D" id="3.90.550.20">
    <property type="match status" value="1"/>
</dbReference>